<dbReference type="GO" id="GO:0006487">
    <property type="term" value="P:protein N-linked glycosylation"/>
    <property type="evidence" value="ECO:0007669"/>
    <property type="project" value="TreeGrafter"/>
</dbReference>
<evidence type="ECO:0000256" key="1">
    <source>
        <dbReference type="ARBA" id="ARBA00007677"/>
    </source>
</evidence>
<evidence type="ECO:0000256" key="3">
    <source>
        <dbReference type="SAM" id="Coils"/>
    </source>
</evidence>
<feature type="coiled-coil region" evidence="3">
    <location>
        <begin position="55"/>
        <end position="89"/>
    </location>
</feature>
<proteinExistence type="inferred from homology"/>
<dbReference type="AlphaFoldDB" id="A0A1R1XYI0"/>
<accession>A0A1R1XYI0</accession>
<dbReference type="GO" id="GO:0000032">
    <property type="term" value="P:cell wall mannoprotein biosynthetic process"/>
    <property type="evidence" value="ECO:0007669"/>
    <property type="project" value="TreeGrafter"/>
</dbReference>
<evidence type="ECO:0000313" key="5">
    <source>
        <dbReference type="EMBL" id="OMJ19720.1"/>
    </source>
</evidence>
<dbReference type="SUPFAM" id="SSF53448">
    <property type="entry name" value="Nucleotide-diphospho-sugar transferases"/>
    <property type="match status" value="1"/>
</dbReference>
<dbReference type="Proteomes" id="UP000187429">
    <property type="component" value="Unassembled WGS sequence"/>
</dbReference>
<dbReference type="GO" id="GO:0016020">
    <property type="term" value="C:membrane"/>
    <property type="evidence" value="ECO:0007669"/>
    <property type="project" value="InterPro"/>
</dbReference>
<reference evidence="6" key="1">
    <citation type="submission" date="2017-01" db="EMBL/GenBank/DDBJ databases">
        <authorList>
            <person name="Wang Y."/>
            <person name="White M."/>
            <person name="Kvist S."/>
            <person name="Moncalvo J.-M."/>
        </authorList>
    </citation>
    <scope>NUCLEOTIDE SEQUENCE [LARGE SCALE GENOMIC DNA]</scope>
    <source>
        <strain evidence="6">ID-206-W2</strain>
    </source>
</reference>
<dbReference type="GO" id="GO:0005794">
    <property type="term" value="C:Golgi apparatus"/>
    <property type="evidence" value="ECO:0007669"/>
    <property type="project" value="TreeGrafter"/>
</dbReference>
<dbReference type="FunFam" id="3.90.550.10:FF:000051">
    <property type="entry name" value="Alpha-1,2-mannosyltransferase (Ktr4)"/>
    <property type="match status" value="1"/>
</dbReference>
<evidence type="ECO:0000256" key="2">
    <source>
        <dbReference type="ARBA" id="ARBA00022679"/>
    </source>
</evidence>
<keyword evidence="5" id="KW-0328">Glycosyltransferase</keyword>
<dbReference type="EMBL" id="LSSM01002930">
    <property type="protein sequence ID" value="OMJ19720.1"/>
    <property type="molecule type" value="Genomic_DNA"/>
</dbReference>
<organism evidence="5 6">
    <name type="scientific">Smittium culicis</name>
    <dbReference type="NCBI Taxonomy" id="133412"/>
    <lineage>
        <taxon>Eukaryota</taxon>
        <taxon>Fungi</taxon>
        <taxon>Fungi incertae sedis</taxon>
        <taxon>Zoopagomycota</taxon>
        <taxon>Kickxellomycotina</taxon>
        <taxon>Harpellomycetes</taxon>
        <taxon>Harpellales</taxon>
        <taxon>Legeriomycetaceae</taxon>
        <taxon>Smittium</taxon>
    </lineage>
</organism>
<keyword evidence="6" id="KW-1185">Reference proteome</keyword>
<dbReference type="InterPro" id="IPR029044">
    <property type="entry name" value="Nucleotide-diphossugar_trans"/>
</dbReference>
<dbReference type="Gene3D" id="3.90.550.10">
    <property type="entry name" value="Spore Coat Polysaccharide Biosynthesis Protein SpsA, Chain A"/>
    <property type="match status" value="1"/>
</dbReference>
<sequence length="568" mass="67265">MKIRNHSTSIIILSTVIIIYTLLFSVKKYIVHSIVLVNYLSSTCLFDYNCYIKKKAELERISEAISIKIKSANENSKNLEEQRLDIQNSEYNERKNSALYDSVLDKEDYLKKDANFDIKSIEDSLLLSVDFDSFLKNYTRVSGWPSEFPRNLIEYKKLVSQSHFSTEQDKWKYEIAPWVWHHKGSSKPNPKIKLEKAAIVVLVRNSELIDIMHSIRQLEDRYNHHYHYPYIFLNDRPFTKYFMDKVSLITPSNVTFSLIPSDHWSVPSFVDIKQAKISHRQLEAKGVNYATSMSYRKMCRFNSGFFYKHPLLQDLDYYWRLEPNVDFYCDISFDPFRMMKEQNKKYAFVIFLKEIKATIPSLWDHTLMYIKKNNIPTANKLLNMLTTPDGRYNLCHFWSNFEIGSLNWFRSKQYNDYFEYLDSTGNFYYERWGDAPVHTLAAGILLEKKDLMFFNDIGYRHDNFARWPSLISSIENEVKCQIPEYINNANNRKDVNDKIKLKNFDLDSNSCLDIWNSFHSNMSLIDPRSSITSDPNKLESLIENTEIFKSELSHIKDQKRFIRYINGP</sequence>
<dbReference type="PANTHER" id="PTHR31121:SF6">
    <property type="entry name" value="ALPHA-1,2 MANNOSYLTRANSFERASE KTR1"/>
    <property type="match status" value="1"/>
</dbReference>
<dbReference type="PANTHER" id="PTHR31121">
    <property type="entry name" value="ALPHA-1,2 MANNOSYLTRANSFERASE KTR1"/>
    <property type="match status" value="1"/>
</dbReference>
<name>A0A1R1XYI0_9FUNG</name>
<comment type="caution">
    <text evidence="5">The sequence shown here is derived from an EMBL/GenBank/DDBJ whole genome shotgun (WGS) entry which is preliminary data.</text>
</comment>
<keyword evidence="4" id="KW-0472">Membrane</keyword>
<dbReference type="Pfam" id="PF01793">
    <property type="entry name" value="Glyco_transf_15"/>
    <property type="match status" value="1"/>
</dbReference>
<dbReference type="InterPro" id="IPR002685">
    <property type="entry name" value="Glyco_trans_15"/>
</dbReference>
<evidence type="ECO:0000313" key="6">
    <source>
        <dbReference type="Proteomes" id="UP000187429"/>
    </source>
</evidence>
<feature type="transmembrane region" description="Helical" evidence="4">
    <location>
        <begin position="7"/>
        <end position="23"/>
    </location>
</feature>
<protein>
    <submittedName>
        <fullName evidence="5">Glycolipid 2-alpha-mannosyltransferase 2</fullName>
    </submittedName>
</protein>
<keyword evidence="3" id="KW-0175">Coiled coil</keyword>
<dbReference type="GO" id="GO:0000026">
    <property type="term" value="F:alpha-1,2-mannosyltransferase activity"/>
    <property type="evidence" value="ECO:0007669"/>
    <property type="project" value="TreeGrafter"/>
</dbReference>
<gene>
    <name evidence="5" type="ORF">AYI69_g6505</name>
</gene>
<keyword evidence="2 5" id="KW-0808">Transferase</keyword>
<keyword evidence="4" id="KW-1133">Transmembrane helix</keyword>
<dbReference type="OrthoDB" id="439943at2759"/>
<keyword evidence="4" id="KW-0812">Transmembrane</keyword>
<comment type="similarity">
    <text evidence="1">Belongs to the glycosyltransferase 15 family.</text>
</comment>
<evidence type="ECO:0000256" key="4">
    <source>
        <dbReference type="SAM" id="Phobius"/>
    </source>
</evidence>